<feature type="region of interest" description="Disordered" evidence="1">
    <location>
        <begin position="1"/>
        <end position="52"/>
    </location>
</feature>
<feature type="region of interest" description="Disordered" evidence="1">
    <location>
        <begin position="76"/>
        <end position="127"/>
    </location>
</feature>
<gene>
    <name evidence="3" type="ORF">ALECFALPRED_002873</name>
</gene>
<feature type="domain" description="Protein kinase" evidence="2">
    <location>
        <begin position="290"/>
        <end position="711"/>
    </location>
</feature>
<proteinExistence type="predicted"/>
<dbReference type="InterPro" id="IPR008271">
    <property type="entry name" value="Ser/Thr_kinase_AS"/>
</dbReference>
<organism evidence="3 4">
    <name type="scientific">Alectoria fallacina</name>
    <dbReference type="NCBI Taxonomy" id="1903189"/>
    <lineage>
        <taxon>Eukaryota</taxon>
        <taxon>Fungi</taxon>
        <taxon>Dikarya</taxon>
        <taxon>Ascomycota</taxon>
        <taxon>Pezizomycotina</taxon>
        <taxon>Lecanoromycetes</taxon>
        <taxon>OSLEUM clade</taxon>
        <taxon>Lecanoromycetidae</taxon>
        <taxon>Lecanorales</taxon>
        <taxon>Lecanorineae</taxon>
        <taxon>Parmeliaceae</taxon>
        <taxon>Alectoria</taxon>
    </lineage>
</organism>
<evidence type="ECO:0000313" key="4">
    <source>
        <dbReference type="Proteomes" id="UP000664203"/>
    </source>
</evidence>
<feature type="compositionally biased region" description="Polar residues" evidence="1">
    <location>
        <begin position="81"/>
        <end position="92"/>
    </location>
</feature>
<comment type="caution">
    <text evidence="3">The sequence shown here is derived from an EMBL/GenBank/DDBJ whole genome shotgun (WGS) entry which is preliminary data.</text>
</comment>
<evidence type="ECO:0000256" key="1">
    <source>
        <dbReference type="SAM" id="MobiDB-lite"/>
    </source>
</evidence>
<protein>
    <recommendedName>
        <fullName evidence="2">Protein kinase domain-containing protein</fullName>
    </recommendedName>
</protein>
<dbReference type="Proteomes" id="UP000664203">
    <property type="component" value="Unassembled WGS sequence"/>
</dbReference>
<feature type="region of interest" description="Disordered" evidence="1">
    <location>
        <begin position="741"/>
        <end position="816"/>
    </location>
</feature>
<dbReference type="Gene3D" id="1.10.510.10">
    <property type="entry name" value="Transferase(Phosphotransferase) domain 1"/>
    <property type="match status" value="1"/>
</dbReference>
<dbReference type="GO" id="GO:0005634">
    <property type="term" value="C:nucleus"/>
    <property type="evidence" value="ECO:0007669"/>
    <property type="project" value="TreeGrafter"/>
</dbReference>
<evidence type="ECO:0000313" key="3">
    <source>
        <dbReference type="EMBL" id="CAF9924953.1"/>
    </source>
</evidence>
<feature type="region of interest" description="Disordered" evidence="1">
    <location>
        <begin position="582"/>
        <end position="614"/>
    </location>
</feature>
<dbReference type="InterPro" id="IPR000719">
    <property type="entry name" value="Prot_kinase_dom"/>
</dbReference>
<dbReference type="InterPro" id="IPR011009">
    <property type="entry name" value="Kinase-like_dom_sf"/>
</dbReference>
<feature type="compositionally biased region" description="Low complexity" evidence="1">
    <location>
        <begin position="1"/>
        <end position="17"/>
    </location>
</feature>
<dbReference type="SUPFAM" id="SSF56112">
    <property type="entry name" value="Protein kinase-like (PK-like)"/>
    <property type="match status" value="1"/>
</dbReference>
<dbReference type="GO" id="GO:0004674">
    <property type="term" value="F:protein serine/threonine kinase activity"/>
    <property type="evidence" value="ECO:0007669"/>
    <property type="project" value="TreeGrafter"/>
</dbReference>
<dbReference type="PROSITE" id="PS00108">
    <property type="entry name" value="PROTEIN_KINASE_ST"/>
    <property type="match status" value="1"/>
</dbReference>
<evidence type="ECO:0000259" key="2">
    <source>
        <dbReference type="PROSITE" id="PS50011"/>
    </source>
</evidence>
<feature type="compositionally biased region" description="Polar residues" evidence="1">
    <location>
        <begin position="795"/>
        <end position="805"/>
    </location>
</feature>
<feature type="compositionally biased region" description="Basic and acidic residues" evidence="1">
    <location>
        <begin position="106"/>
        <end position="122"/>
    </location>
</feature>
<dbReference type="PANTHER" id="PTHR44167">
    <property type="entry name" value="OVARIAN-SPECIFIC SERINE/THREONINE-PROTEIN KINASE LOK-RELATED"/>
    <property type="match status" value="1"/>
</dbReference>
<dbReference type="SMART" id="SM00220">
    <property type="entry name" value="S_TKc"/>
    <property type="match status" value="1"/>
</dbReference>
<dbReference type="GO" id="GO:0005737">
    <property type="term" value="C:cytoplasm"/>
    <property type="evidence" value="ECO:0007669"/>
    <property type="project" value="TreeGrafter"/>
</dbReference>
<reference evidence="3" key="1">
    <citation type="submission" date="2021-03" db="EMBL/GenBank/DDBJ databases">
        <authorList>
            <person name="Tagirdzhanova G."/>
        </authorList>
    </citation>
    <scope>NUCLEOTIDE SEQUENCE</scope>
</reference>
<dbReference type="AlphaFoldDB" id="A0A8H3IMX8"/>
<accession>A0A8H3IMX8</accession>
<dbReference type="PROSITE" id="PS50011">
    <property type="entry name" value="PROTEIN_KINASE_DOM"/>
    <property type="match status" value="1"/>
</dbReference>
<feature type="compositionally biased region" description="Acidic residues" evidence="1">
    <location>
        <begin position="583"/>
        <end position="598"/>
    </location>
</feature>
<sequence length="816" mass="90939">MASALLSPSVSRPSSPRNEPPPDLVSPDDGYDYNKIDTDPARTATKPAGEQQQILEFLSNEEGAAKSDEDGMRRIADQGNRKPTQKGNLTSNDEGKAHLAGKSKLNSRDLGKSSPVDTEKRSPINQRVSILGDKAQVKSVRYKFWYEDDRPVPVAININNWALVLREERQKEVLNIWMRKDVPSITVQSPMDHRSDGQLSFGRSERGLSSVPPVTKPFLAWPIVDEFGELDPLDLDDRCQRFLRAFHLDLPVPIVMSKEERARRPKQASAQRVAANATVLIAGKALAEVRNEIEANGNNAFAIEIFDKFKELLRLFLPDPYGINSESDPIRLYWGSVCVITVRLLLEFPENKLTMPVAQAAGRSATKNSSFRGFSANLSSIIADAVHLHRGVHCSESKQVPRPEEWREADTIAEGAVLLSAIVEALGAIFRILVESVRSIRVIRPAATSDLEKLLGRYRKNHYDYQRNTEEQRKARVLLKPIMLTAFGCLSHGLSHIHGRRIRHKDIKPANILYERELSKDRPARFLWADFGLAYHFGATGSSKTRGLSQYSRRYAAPERMEASQAALDAKAAGLAGVHTNQDTDEESEAFLEPETDCSETKFANGRSETRPANGRSSDIFSFGCVFLEILSTMTDAKIPNAESDSYEFWRNVTKLQAWAESQNDQLEPNSPLRVPFALAIKMIRYKARKRPSIDKIVESLAAAAAAKEYFCASCLQEVEKVRLEREKDRTLLGLDRYKYDTESSENTESGSSDFDAYERPASHPGPSNGVNGHNHPPARMPATAPQLVPRGSQVGRTASKSSISEAPVRLNPRTI</sequence>
<name>A0A8H3IMX8_9LECA</name>
<dbReference type="GO" id="GO:0044773">
    <property type="term" value="P:mitotic DNA damage checkpoint signaling"/>
    <property type="evidence" value="ECO:0007669"/>
    <property type="project" value="TreeGrafter"/>
</dbReference>
<keyword evidence="4" id="KW-1185">Reference proteome</keyword>
<dbReference type="Pfam" id="PF00069">
    <property type="entry name" value="Pkinase"/>
    <property type="match status" value="1"/>
</dbReference>
<dbReference type="OrthoDB" id="4062651at2759"/>
<dbReference type="EMBL" id="CAJPDR010000197">
    <property type="protein sequence ID" value="CAF9924953.1"/>
    <property type="molecule type" value="Genomic_DNA"/>
</dbReference>
<dbReference type="PANTHER" id="PTHR44167:SF18">
    <property type="entry name" value="PROTEIN KINASE DOMAIN-CONTAINING PROTEIN"/>
    <property type="match status" value="1"/>
</dbReference>
<dbReference type="GO" id="GO:0005524">
    <property type="term" value="F:ATP binding"/>
    <property type="evidence" value="ECO:0007669"/>
    <property type="project" value="InterPro"/>
</dbReference>